<dbReference type="AlphaFoldDB" id="A0A4R6WX44"/>
<dbReference type="PANTHER" id="PTHR43543">
    <property type="entry name" value="MALONIC SEMIALDEHYDE REDUCTASE RUTE-RELATED"/>
    <property type="match status" value="1"/>
</dbReference>
<comment type="similarity">
    <text evidence="5">Belongs to the nitroreductase family. HadB/RutE subfamily.</text>
</comment>
<feature type="domain" description="Nitroreductase" evidence="6">
    <location>
        <begin position="22"/>
        <end position="181"/>
    </location>
</feature>
<evidence type="ECO:0000256" key="3">
    <source>
        <dbReference type="ARBA" id="ARBA00022857"/>
    </source>
</evidence>
<keyword evidence="3 5" id="KW-0521">NADP</keyword>
<dbReference type="InterPro" id="IPR029479">
    <property type="entry name" value="Nitroreductase"/>
</dbReference>
<dbReference type="InterPro" id="IPR023936">
    <property type="entry name" value="RutE-like"/>
</dbReference>
<comment type="cofactor">
    <cofactor evidence="5">
        <name>FMN</name>
        <dbReference type="ChEBI" id="CHEBI:58210"/>
    </cofactor>
</comment>
<evidence type="ECO:0000256" key="2">
    <source>
        <dbReference type="ARBA" id="ARBA00022643"/>
    </source>
</evidence>
<proteinExistence type="inferred from homology"/>
<protein>
    <recommendedName>
        <fullName evidence="5">Putative NADH dehydrogenase/NAD(P)H nitroreductase A8950_0215</fullName>
        <ecNumber evidence="5">1.-.-.-</ecNumber>
    </recommendedName>
</protein>
<organism evidence="7 8">
    <name type="scientific">Dongia mobilis</name>
    <dbReference type="NCBI Taxonomy" id="578943"/>
    <lineage>
        <taxon>Bacteria</taxon>
        <taxon>Pseudomonadati</taxon>
        <taxon>Pseudomonadota</taxon>
        <taxon>Alphaproteobacteria</taxon>
        <taxon>Rhodospirillales</taxon>
        <taxon>Dongiaceae</taxon>
        <taxon>Dongia</taxon>
    </lineage>
</organism>
<evidence type="ECO:0000256" key="1">
    <source>
        <dbReference type="ARBA" id="ARBA00022630"/>
    </source>
</evidence>
<evidence type="ECO:0000256" key="4">
    <source>
        <dbReference type="ARBA" id="ARBA00023002"/>
    </source>
</evidence>
<reference evidence="7 8" key="1">
    <citation type="submission" date="2019-03" db="EMBL/GenBank/DDBJ databases">
        <title>Genomic Encyclopedia of Type Strains, Phase III (KMG-III): the genomes of soil and plant-associated and newly described type strains.</title>
        <authorList>
            <person name="Whitman W."/>
        </authorList>
    </citation>
    <scope>NUCLEOTIDE SEQUENCE [LARGE SCALE GENOMIC DNA]</scope>
    <source>
        <strain evidence="7 8">CGMCC 1.7660</strain>
    </source>
</reference>
<keyword evidence="4 5" id="KW-0560">Oxidoreductase</keyword>
<dbReference type="InterPro" id="IPR000415">
    <property type="entry name" value="Nitroreductase-like"/>
</dbReference>
<dbReference type="RefSeq" id="WP_133611639.1">
    <property type="nucleotide sequence ID" value="NZ_SNYW01000002.1"/>
</dbReference>
<dbReference type="Pfam" id="PF00881">
    <property type="entry name" value="Nitroreductase"/>
    <property type="match status" value="1"/>
</dbReference>
<dbReference type="OrthoDB" id="9784375at2"/>
<gene>
    <name evidence="7" type="ORF">A8950_0215</name>
</gene>
<keyword evidence="1 5" id="KW-0285">Flavoprotein</keyword>
<evidence type="ECO:0000259" key="6">
    <source>
        <dbReference type="Pfam" id="PF00881"/>
    </source>
</evidence>
<evidence type="ECO:0000313" key="7">
    <source>
        <dbReference type="EMBL" id="TDQ85430.1"/>
    </source>
</evidence>
<dbReference type="Gene3D" id="3.40.109.10">
    <property type="entry name" value="NADH Oxidase"/>
    <property type="match status" value="1"/>
</dbReference>
<evidence type="ECO:0000313" key="8">
    <source>
        <dbReference type="Proteomes" id="UP000295783"/>
    </source>
</evidence>
<accession>A0A4R6WX44</accession>
<dbReference type="EC" id="1.-.-.-" evidence="5"/>
<dbReference type="NCBIfam" id="NF003768">
    <property type="entry name" value="PRK05365.1"/>
    <property type="match status" value="1"/>
</dbReference>
<comment type="caution">
    <text evidence="7">The sequence shown here is derived from an EMBL/GenBank/DDBJ whole genome shotgun (WGS) entry which is preliminary data.</text>
</comment>
<dbReference type="PANTHER" id="PTHR43543:SF1">
    <property type="entry name" value="MALONIC SEMIALDEHYDE REDUCTASE RUTE-RELATED"/>
    <property type="match status" value="1"/>
</dbReference>
<dbReference type="InterPro" id="IPR050461">
    <property type="entry name" value="Nitroreductase_HadB/RutE"/>
</dbReference>
<keyword evidence="8" id="KW-1185">Reference proteome</keyword>
<sequence length="203" mass="22521">MTADFQKPESLAGDIALDLIFRQARTYSHFLDRPVTDETLRAVYDLARLGPTSGNCQPLRIHFVRGAEAKARLEPALAAGNRKKTMAAPVTAIFAMDMEFYEQLPSQFHDPEARSWFAGKPKAIDEAAMRNGTLQAAYFILAARSLGLDCGPMSGFDREKVDAAFFAGTAWRSNFLCNLGYGNPGRLHPRNPRLDFDFACRIA</sequence>
<evidence type="ECO:0000256" key="5">
    <source>
        <dbReference type="HAMAP-Rule" id="MF_01204"/>
    </source>
</evidence>
<keyword evidence="2 5" id="KW-0288">FMN</keyword>
<dbReference type="Proteomes" id="UP000295783">
    <property type="component" value="Unassembled WGS sequence"/>
</dbReference>
<dbReference type="HAMAP" id="MF_01204">
    <property type="entry name" value="Oxidoreductase_RutE_HadB"/>
    <property type="match status" value="1"/>
</dbReference>
<dbReference type="EMBL" id="SNYW01000002">
    <property type="protein sequence ID" value="TDQ85430.1"/>
    <property type="molecule type" value="Genomic_DNA"/>
</dbReference>
<dbReference type="SUPFAM" id="SSF55469">
    <property type="entry name" value="FMN-dependent nitroreductase-like"/>
    <property type="match status" value="1"/>
</dbReference>
<dbReference type="GO" id="GO:0016491">
    <property type="term" value="F:oxidoreductase activity"/>
    <property type="evidence" value="ECO:0007669"/>
    <property type="project" value="UniProtKB-UniRule"/>
</dbReference>
<keyword evidence="5" id="KW-0520">NAD</keyword>
<name>A0A4R6WX44_9PROT</name>
<dbReference type="CDD" id="cd02148">
    <property type="entry name" value="RutE-like"/>
    <property type="match status" value="1"/>
</dbReference>